<dbReference type="PANTHER" id="PTHR12298">
    <property type="entry name" value="PCDC2 PROGRAMMED CELL DEATH PROTEIN 2 -RELATED"/>
    <property type="match status" value="1"/>
</dbReference>
<reference evidence="7" key="2">
    <citation type="journal article" date="2018" name="Plant J.">
        <title>The Sorghum bicolor reference genome: improved assembly, gene annotations, a transcriptome atlas, and signatures of genome organization.</title>
        <authorList>
            <person name="McCormick R.F."/>
            <person name="Truong S.K."/>
            <person name="Sreedasyam A."/>
            <person name="Jenkins J."/>
            <person name="Shu S."/>
            <person name="Sims D."/>
            <person name="Kennedy M."/>
            <person name="Amirebrahimi M."/>
            <person name="Weers B.D."/>
            <person name="McKinley B."/>
            <person name="Mattison A."/>
            <person name="Morishige D.T."/>
            <person name="Grimwood J."/>
            <person name="Schmutz J."/>
            <person name="Mullet J.E."/>
        </authorList>
    </citation>
    <scope>NUCLEOTIDE SEQUENCE [LARGE SCALE GENOMIC DNA]</scope>
    <source>
        <strain evidence="7">cv. BTx623</strain>
    </source>
</reference>
<keyword evidence="7" id="KW-1185">Reference proteome</keyword>
<dbReference type="Gramene" id="OQU91410">
    <property type="protein sequence ID" value="OQU91410"/>
    <property type="gene ID" value="SORBI_3001G174800"/>
</dbReference>
<dbReference type="InParanoid" id="A0A1Z5S659"/>
<sequence>MADCLDIHETVHVGGSHPRASLFVWSQVSRKMEFNTEKLQNLHIISNEELEPVVVFNTDDVDPEDDEGTEPQVTVGFVEEPEGPKDSHYLLPQHFPNKAGGTPAWLDPVNLPSGKSSSCDFCGNPLRFVLQVYAPIRSKETAYHRTLFVFMCPSMACLLLDQHEQEKDRTVNPKRSVKVFRCQLPKDNAFYQLEEPEGCGETFESQCEGGMRPQLCHWCGMWKGEKWCGRCRRAYYCSKKHQELHWRTSHKSECPQVLCSPNASTSILADGRRVFAGTSWPEYIVVDVPEKAPCFNNFDGNTSELSVVHGQNKSDDMLSLMDEFEADADNRCWASFLDRISRDPEQVLRYSGEANAKPLWAVSSGSLTNDAAIPLCIYCNGPLCYEFQVMSQMLHYFHVENEPDSLDWATIIVYTCQGSCDWNVSYKEEFVWVQLGPATRTTYHGNQDLSSRKIIRSEL</sequence>
<dbReference type="Pfam" id="PF01753">
    <property type="entry name" value="zf-MYND"/>
    <property type="match status" value="1"/>
</dbReference>
<gene>
    <name evidence="6" type="ORF">SORBI_3001G174800</name>
</gene>
<dbReference type="GO" id="GO:0008270">
    <property type="term" value="F:zinc ion binding"/>
    <property type="evidence" value="ECO:0007669"/>
    <property type="project" value="UniProtKB-KW"/>
</dbReference>
<dbReference type="Pfam" id="PF04194">
    <property type="entry name" value="PDCD2_C"/>
    <property type="match status" value="1"/>
</dbReference>
<dbReference type="EMBL" id="CM000760">
    <property type="protein sequence ID" value="OQU91410.1"/>
    <property type="molecule type" value="Genomic_DNA"/>
</dbReference>
<evidence type="ECO:0000256" key="2">
    <source>
        <dbReference type="ARBA" id="ARBA00022771"/>
    </source>
</evidence>
<proteinExistence type="predicted"/>
<keyword evidence="3" id="KW-0862">Zinc</keyword>
<dbReference type="OMA" id="ETACHRT"/>
<evidence type="ECO:0000259" key="5">
    <source>
        <dbReference type="PROSITE" id="PS50865"/>
    </source>
</evidence>
<accession>A0A1Z5S659</accession>
<dbReference type="InterPro" id="IPR007320">
    <property type="entry name" value="PDCD2_C"/>
</dbReference>
<protein>
    <recommendedName>
        <fullName evidence="5">MYND-type domain-containing protein</fullName>
    </recommendedName>
</protein>
<keyword evidence="2 4" id="KW-0863">Zinc-finger</keyword>
<evidence type="ECO:0000256" key="1">
    <source>
        <dbReference type="ARBA" id="ARBA00022723"/>
    </source>
</evidence>
<evidence type="ECO:0000256" key="4">
    <source>
        <dbReference type="PROSITE-ProRule" id="PRU00134"/>
    </source>
</evidence>
<dbReference type="PANTHER" id="PTHR12298:SF6">
    <property type="entry name" value="MYND-TYPE DOMAIN-CONTAINING PROTEIN"/>
    <property type="match status" value="1"/>
</dbReference>
<dbReference type="Proteomes" id="UP000000768">
    <property type="component" value="Chromosome 1"/>
</dbReference>
<dbReference type="SUPFAM" id="SSF144232">
    <property type="entry name" value="HIT/MYND zinc finger-like"/>
    <property type="match status" value="1"/>
</dbReference>
<dbReference type="AlphaFoldDB" id="A0A1Z5S659"/>
<evidence type="ECO:0000313" key="6">
    <source>
        <dbReference type="EMBL" id="OQU91410.1"/>
    </source>
</evidence>
<dbReference type="Gene3D" id="6.10.140.2220">
    <property type="match status" value="1"/>
</dbReference>
<organism evidence="6 7">
    <name type="scientific">Sorghum bicolor</name>
    <name type="common">Sorghum</name>
    <name type="synonym">Sorghum vulgare</name>
    <dbReference type="NCBI Taxonomy" id="4558"/>
    <lineage>
        <taxon>Eukaryota</taxon>
        <taxon>Viridiplantae</taxon>
        <taxon>Streptophyta</taxon>
        <taxon>Embryophyta</taxon>
        <taxon>Tracheophyta</taxon>
        <taxon>Spermatophyta</taxon>
        <taxon>Magnoliopsida</taxon>
        <taxon>Liliopsida</taxon>
        <taxon>Poales</taxon>
        <taxon>Poaceae</taxon>
        <taxon>PACMAD clade</taxon>
        <taxon>Panicoideae</taxon>
        <taxon>Andropogonodae</taxon>
        <taxon>Andropogoneae</taxon>
        <taxon>Sorghinae</taxon>
        <taxon>Sorghum</taxon>
    </lineage>
</organism>
<dbReference type="PROSITE" id="PS01360">
    <property type="entry name" value="ZF_MYND_1"/>
    <property type="match status" value="1"/>
</dbReference>
<dbReference type="InterPro" id="IPR002893">
    <property type="entry name" value="Znf_MYND"/>
</dbReference>
<reference evidence="6 7" key="1">
    <citation type="journal article" date="2009" name="Nature">
        <title>The Sorghum bicolor genome and the diversification of grasses.</title>
        <authorList>
            <person name="Paterson A.H."/>
            <person name="Bowers J.E."/>
            <person name="Bruggmann R."/>
            <person name="Dubchak I."/>
            <person name="Grimwood J."/>
            <person name="Gundlach H."/>
            <person name="Haberer G."/>
            <person name="Hellsten U."/>
            <person name="Mitros T."/>
            <person name="Poliakov A."/>
            <person name="Schmutz J."/>
            <person name="Spannagl M."/>
            <person name="Tang H."/>
            <person name="Wang X."/>
            <person name="Wicker T."/>
            <person name="Bharti A.K."/>
            <person name="Chapman J."/>
            <person name="Feltus F.A."/>
            <person name="Gowik U."/>
            <person name="Grigoriev I.V."/>
            <person name="Lyons E."/>
            <person name="Maher C.A."/>
            <person name="Martis M."/>
            <person name="Narechania A."/>
            <person name="Otillar R.P."/>
            <person name="Penning B.W."/>
            <person name="Salamov A.A."/>
            <person name="Wang Y."/>
            <person name="Zhang L."/>
            <person name="Carpita N.C."/>
            <person name="Freeling M."/>
            <person name="Gingle A.R."/>
            <person name="Hash C.T."/>
            <person name="Keller B."/>
            <person name="Klein P."/>
            <person name="Kresovich S."/>
            <person name="McCann M.C."/>
            <person name="Ming R."/>
            <person name="Peterson D.G."/>
            <person name="Mehboob-ur-Rahman"/>
            <person name="Ware D."/>
            <person name="Westhoff P."/>
            <person name="Mayer K.F."/>
            <person name="Messing J."/>
            <person name="Rokhsar D.S."/>
        </authorList>
    </citation>
    <scope>NUCLEOTIDE SEQUENCE [LARGE SCALE GENOMIC DNA]</scope>
    <source>
        <strain evidence="7">cv. BTx623</strain>
    </source>
</reference>
<dbReference type="PROSITE" id="PS50865">
    <property type="entry name" value="ZF_MYND_2"/>
    <property type="match status" value="1"/>
</dbReference>
<dbReference type="STRING" id="4558.A0A1Z5S659"/>
<keyword evidence="1" id="KW-0479">Metal-binding</keyword>
<feature type="domain" description="MYND-type" evidence="5">
    <location>
        <begin position="216"/>
        <end position="254"/>
    </location>
</feature>
<evidence type="ECO:0000313" key="7">
    <source>
        <dbReference type="Proteomes" id="UP000000768"/>
    </source>
</evidence>
<name>A0A1Z5S659_SORBI</name>
<evidence type="ECO:0000256" key="3">
    <source>
        <dbReference type="ARBA" id="ARBA00022833"/>
    </source>
</evidence>
<dbReference type="GO" id="GO:0005737">
    <property type="term" value="C:cytoplasm"/>
    <property type="evidence" value="ECO:0007669"/>
    <property type="project" value="InterPro"/>
</dbReference>